<name>A0A7S0XUW8_HEMAN</name>
<accession>A0A7S0XUW8</accession>
<dbReference type="InterPro" id="IPR015672">
    <property type="entry name" value="GPHR/GTG"/>
</dbReference>
<dbReference type="PANTHER" id="PTHR15948">
    <property type="entry name" value="G-PROTEIN COUPLED RECEPTOR 89-RELATED"/>
    <property type="match status" value="1"/>
</dbReference>
<proteinExistence type="predicted"/>
<sequence length="214" mass="25186">MKLEVQGMEELSSQLFEDLHEAKNTMKQFEFSRTWKGKLFNYVGYFFSGYCIYKMVMSAINIIFNRVAQIDPVTKYLSLALAHLRGIEIHDVQALAQSISFILVGILIATSIRGFLQIWLKIFQLQNASYSVHYANMLVLFMAWMMGMYFVSSVLLLRMNLPITYRRAITEVLGDIQFKFYHQWFDFIFIISAVFFLCVFYFMDRAKGGRENRR</sequence>
<protein>
    <recommendedName>
        <fullName evidence="2">Abscisic acid G-protein coupled receptor-like domain-containing protein</fullName>
    </recommendedName>
</protein>
<dbReference type="PANTHER" id="PTHR15948:SF0">
    <property type="entry name" value="GOLGI PH REGULATOR A-RELATED"/>
    <property type="match status" value="1"/>
</dbReference>
<evidence type="ECO:0000256" key="1">
    <source>
        <dbReference type="SAM" id="Phobius"/>
    </source>
</evidence>
<keyword evidence="1" id="KW-0812">Transmembrane</keyword>
<feature type="transmembrane region" description="Helical" evidence="1">
    <location>
        <begin position="42"/>
        <end position="64"/>
    </location>
</feature>
<feature type="domain" description="Abscisic acid G-protein coupled receptor-like" evidence="2">
    <location>
        <begin position="31"/>
        <end position="204"/>
    </location>
</feature>
<evidence type="ECO:0000259" key="2">
    <source>
        <dbReference type="Pfam" id="PF12430"/>
    </source>
</evidence>
<dbReference type="InterPro" id="IPR025969">
    <property type="entry name" value="ABA_GPCR_dom"/>
</dbReference>
<feature type="transmembrane region" description="Helical" evidence="1">
    <location>
        <begin position="137"/>
        <end position="161"/>
    </location>
</feature>
<dbReference type="EMBL" id="HBFK01014106">
    <property type="protein sequence ID" value="CAD8742061.1"/>
    <property type="molecule type" value="Transcribed_RNA"/>
</dbReference>
<feature type="transmembrane region" description="Helical" evidence="1">
    <location>
        <begin position="94"/>
        <end position="116"/>
    </location>
</feature>
<evidence type="ECO:0000313" key="3">
    <source>
        <dbReference type="EMBL" id="CAD8742061.1"/>
    </source>
</evidence>
<reference evidence="3" key="1">
    <citation type="submission" date="2021-01" db="EMBL/GenBank/DDBJ databases">
        <authorList>
            <person name="Corre E."/>
            <person name="Pelletier E."/>
            <person name="Niang G."/>
            <person name="Scheremetjew M."/>
            <person name="Finn R."/>
            <person name="Kale V."/>
            <person name="Holt S."/>
            <person name="Cochrane G."/>
            <person name="Meng A."/>
            <person name="Brown T."/>
            <person name="Cohen L."/>
        </authorList>
    </citation>
    <scope>NUCLEOTIDE SEQUENCE</scope>
    <source>
        <strain evidence="3">CCMP441</strain>
    </source>
</reference>
<dbReference type="AlphaFoldDB" id="A0A7S0XUW8"/>
<gene>
    <name evidence="3" type="ORF">HAND1043_LOCUS8555</name>
</gene>
<keyword evidence="1" id="KW-0472">Membrane</keyword>
<feature type="transmembrane region" description="Helical" evidence="1">
    <location>
        <begin position="181"/>
        <end position="203"/>
    </location>
</feature>
<organism evidence="3">
    <name type="scientific">Hemiselmis andersenii</name>
    <name type="common">Cryptophyte alga</name>
    <dbReference type="NCBI Taxonomy" id="464988"/>
    <lineage>
        <taxon>Eukaryota</taxon>
        <taxon>Cryptophyceae</taxon>
        <taxon>Cryptomonadales</taxon>
        <taxon>Hemiselmidaceae</taxon>
        <taxon>Hemiselmis</taxon>
    </lineage>
</organism>
<dbReference type="Pfam" id="PF12430">
    <property type="entry name" value="ABA_GPCR"/>
    <property type="match status" value="1"/>
</dbReference>
<keyword evidence="1" id="KW-1133">Transmembrane helix</keyword>